<keyword evidence="1" id="KW-0472">Membrane</keyword>
<name>A0A2U9P4I0_STRAS</name>
<proteinExistence type="predicted"/>
<protein>
    <submittedName>
        <fullName evidence="2">ABC transporter permease</fullName>
    </submittedName>
</protein>
<dbReference type="AlphaFoldDB" id="A0A2U9P4I0"/>
<dbReference type="RefSeq" id="WP_110628979.1">
    <property type="nucleotide sequence ID" value="NZ_CP029788.1"/>
</dbReference>
<keyword evidence="1" id="KW-0812">Transmembrane</keyword>
<dbReference type="KEGG" id="sact:DMT42_18285"/>
<feature type="transmembrane region" description="Helical" evidence="1">
    <location>
        <begin position="298"/>
        <end position="321"/>
    </location>
</feature>
<dbReference type="OrthoDB" id="3579673at2"/>
<feature type="transmembrane region" description="Helical" evidence="1">
    <location>
        <begin position="174"/>
        <end position="195"/>
    </location>
</feature>
<reference evidence="2 3" key="1">
    <citation type="submission" date="2018-06" db="EMBL/GenBank/DDBJ databases">
        <title>The complete genome sequence of a nosiheptide producer Streptomyces actuosus ATCC 25421: deducing the ability of producing a new class III lantibiotics.</title>
        <authorList>
            <person name="Liu W."/>
            <person name="Sun F."/>
            <person name="Hu Y."/>
        </authorList>
    </citation>
    <scope>NUCLEOTIDE SEQUENCE [LARGE SCALE GENOMIC DNA]</scope>
    <source>
        <strain evidence="2 3">ATCC 25421</strain>
    </source>
</reference>
<feature type="transmembrane region" description="Helical" evidence="1">
    <location>
        <begin position="202"/>
        <end position="220"/>
    </location>
</feature>
<evidence type="ECO:0000313" key="3">
    <source>
        <dbReference type="Proteomes" id="UP000247634"/>
    </source>
</evidence>
<sequence>MSAVPLPAPAAARPRLAPWLLRLHRPALYVWTALVLLTAAALLWLGGPLTDAAASAWDQYDACDWSAHCSYDQPAILRYKDVANYTTLAVTAVPFLVAAWAGAALFGREMESGTAQLTWTQGVTPTRWLTTRLALPAALITTGTSLLVLLHHLAWTAGEGRIDTAKPWYDTLTLHANGPTTVALALTGLAAGALAGLTLRRTLPALCVSLLAVACARGLADLAMPHLWPAVTRVTDLRQDPAGTGLTVDEGLVTATGRHIADPGCGSTLAPECRALYERLDATAFYTDYHPASHYWPLQLTTTLALLTLTALLTTIGYVTLRRSTGGRRRGAAV</sequence>
<gene>
    <name evidence="2" type="ORF">DMT42_18285</name>
</gene>
<evidence type="ECO:0000256" key="1">
    <source>
        <dbReference type="SAM" id="Phobius"/>
    </source>
</evidence>
<evidence type="ECO:0000313" key="2">
    <source>
        <dbReference type="EMBL" id="AWT44071.1"/>
    </source>
</evidence>
<accession>A0A2U9P4I0</accession>
<organism evidence="2 3">
    <name type="scientific">Streptomyces actuosus</name>
    <dbReference type="NCBI Taxonomy" id="1885"/>
    <lineage>
        <taxon>Bacteria</taxon>
        <taxon>Bacillati</taxon>
        <taxon>Actinomycetota</taxon>
        <taxon>Actinomycetes</taxon>
        <taxon>Kitasatosporales</taxon>
        <taxon>Streptomycetaceae</taxon>
        <taxon>Streptomyces</taxon>
    </lineage>
</organism>
<feature type="transmembrane region" description="Helical" evidence="1">
    <location>
        <begin position="133"/>
        <end position="154"/>
    </location>
</feature>
<keyword evidence="1" id="KW-1133">Transmembrane helix</keyword>
<dbReference type="EMBL" id="CP029788">
    <property type="protein sequence ID" value="AWT44071.1"/>
    <property type="molecule type" value="Genomic_DNA"/>
</dbReference>
<keyword evidence="3" id="KW-1185">Reference proteome</keyword>
<feature type="transmembrane region" description="Helical" evidence="1">
    <location>
        <begin position="28"/>
        <end position="47"/>
    </location>
</feature>
<dbReference type="Proteomes" id="UP000247634">
    <property type="component" value="Chromosome"/>
</dbReference>
<feature type="transmembrane region" description="Helical" evidence="1">
    <location>
        <begin position="85"/>
        <end position="106"/>
    </location>
</feature>